<protein>
    <recommendedName>
        <fullName evidence="4">Lipoprotein</fullName>
    </recommendedName>
</protein>
<evidence type="ECO:0000313" key="2">
    <source>
        <dbReference type="EMBL" id="UOP05477.1"/>
    </source>
</evidence>
<reference evidence="2" key="2">
    <citation type="journal article" date="2022" name="Res Sq">
        <title>Evolution of multicellular longitudinally dividing oral cavity symbionts (Neisseriaceae).</title>
        <authorList>
            <person name="Nyongesa S."/>
            <person name="Weber P."/>
            <person name="Bernet E."/>
            <person name="Pullido F."/>
            <person name="Nieckarz M."/>
            <person name="Delaby M."/>
            <person name="Nieves C."/>
            <person name="Viehboeck T."/>
            <person name="Krause N."/>
            <person name="Rivera-Millot A."/>
            <person name="Nakamura A."/>
            <person name="Vischer N."/>
            <person name="VanNieuwenhze M."/>
            <person name="Brun Y."/>
            <person name="Cava F."/>
            <person name="Bulgheresi S."/>
            <person name="Veyrier F."/>
        </authorList>
    </citation>
    <scope>NUCLEOTIDE SEQUENCE</scope>
    <source>
        <strain evidence="2">17694</strain>
    </source>
</reference>
<feature type="region of interest" description="Disordered" evidence="1">
    <location>
        <begin position="61"/>
        <end position="90"/>
    </location>
</feature>
<dbReference type="Proteomes" id="UP000831534">
    <property type="component" value="Chromosome"/>
</dbReference>
<proteinExistence type="predicted"/>
<evidence type="ECO:0008006" key="4">
    <source>
        <dbReference type="Google" id="ProtNLM"/>
    </source>
</evidence>
<dbReference type="EMBL" id="CP091521">
    <property type="protein sequence ID" value="UOP05477.1"/>
    <property type="molecule type" value="Genomic_DNA"/>
</dbReference>
<dbReference type="AlphaFoldDB" id="A0A8T9MUY1"/>
<keyword evidence="3" id="KW-1185">Reference proteome</keyword>
<evidence type="ECO:0000313" key="3">
    <source>
        <dbReference type="Proteomes" id="UP000831534"/>
    </source>
</evidence>
<sequence>MKQIKWFVPLAVGLLAACSSETSEQLASAAPSRASGEDFAAAAASSPIAAQIFNSPQEQDILSSSRQAMAEDERIGSGGGGIGSVRSFVR</sequence>
<organism evidence="2 3">
    <name type="scientific">Conchiformibius kuhniae</name>
    <dbReference type="NCBI Taxonomy" id="211502"/>
    <lineage>
        <taxon>Bacteria</taxon>
        <taxon>Pseudomonadati</taxon>
        <taxon>Pseudomonadota</taxon>
        <taxon>Betaproteobacteria</taxon>
        <taxon>Neisseriales</taxon>
        <taxon>Neisseriaceae</taxon>
        <taxon>Conchiformibius</taxon>
    </lineage>
</organism>
<accession>A0A8T9MUY1</accession>
<name>A0A8T9MUY1_9NEIS</name>
<evidence type="ECO:0000256" key="1">
    <source>
        <dbReference type="SAM" id="MobiDB-lite"/>
    </source>
</evidence>
<reference evidence="2" key="1">
    <citation type="submission" date="2021-12" db="EMBL/GenBank/DDBJ databases">
        <authorList>
            <person name="Veyrier F.J."/>
        </authorList>
    </citation>
    <scope>NUCLEOTIDE SEQUENCE</scope>
    <source>
        <strain evidence="2">17694</strain>
    </source>
</reference>
<dbReference type="PROSITE" id="PS51257">
    <property type="entry name" value="PROKAR_LIPOPROTEIN"/>
    <property type="match status" value="1"/>
</dbReference>
<gene>
    <name evidence="2" type="ORF">LVJ77_04845</name>
</gene>